<name>A0A9P8Q9L0_WICPI</name>
<comment type="similarity">
    <text evidence="2">Belongs to the mitochondrion-specific ribosomal protein mS29 family.</text>
</comment>
<sequence>MKINEIWESVYVNDLQRKPSLINICSAQHSPMLRLNTLVRSSTRSFSSSVSLQAAPNTSKTKAIAKGFKGSATGKKSRKTAGSFRFFEDHVHYAKNREPGFELSNLETLNPTTLDLNKVVSYSEQQLQKLIQAGSFKKDQFHELFKTPITLIRDETSTMAQFVQDIATTPSSQNKICLIGERGIGKSTLLTQAQALAISQSNTIVIPISHALKLVDGSNDFFYDSKLQTYTQPMYLKKLLSKIEYINKELLSQIQLSQDYVIEGVTKDKAATKFNQKHTLSDLVQATNLAPRQRGRVFQILIQELLNQDSHPVLVTVDNFSAITSHPITPYRNVENKQLYVEELQITKTLFQLTSNEVSFKKGGVILATSSDDKPSVTLKHGLGLIAADPYTKESDFNRTLASKITTVKPITVGKLQKECVGKLVEKYIEANAFNKTELENNNHQNLIDQKYVLSGNGNPLELLKSITMYH</sequence>
<dbReference type="PANTHER" id="PTHR12810">
    <property type="entry name" value="MITOCHONDRIAL 28S RIBOSOMAL PROTEIN S29"/>
    <property type="match status" value="1"/>
</dbReference>
<dbReference type="GO" id="GO:0003735">
    <property type="term" value="F:structural constituent of ribosome"/>
    <property type="evidence" value="ECO:0007669"/>
    <property type="project" value="TreeGrafter"/>
</dbReference>
<protein>
    <recommendedName>
        <fullName evidence="7">Small ribosomal subunit protein mS29</fullName>
    </recommendedName>
</protein>
<comment type="subcellular location">
    <subcellularLocation>
        <location evidence="1">Mitochondrion</location>
    </subcellularLocation>
</comment>
<keyword evidence="4" id="KW-0689">Ribosomal protein</keyword>
<evidence type="ECO:0000256" key="7">
    <source>
        <dbReference type="ARBA" id="ARBA00035140"/>
    </source>
</evidence>
<evidence type="ECO:0000256" key="6">
    <source>
        <dbReference type="ARBA" id="ARBA00023274"/>
    </source>
</evidence>
<dbReference type="GO" id="GO:0032543">
    <property type="term" value="P:mitochondrial translation"/>
    <property type="evidence" value="ECO:0007669"/>
    <property type="project" value="InterPro"/>
</dbReference>
<dbReference type="InterPro" id="IPR027417">
    <property type="entry name" value="P-loop_NTPase"/>
</dbReference>
<dbReference type="InterPro" id="IPR019368">
    <property type="entry name" value="Ribosomal_mS29"/>
</dbReference>
<dbReference type="AlphaFoldDB" id="A0A9P8Q9L0"/>
<evidence type="ECO:0000256" key="3">
    <source>
        <dbReference type="ARBA" id="ARBA00022946"/>
    </source>
</evidence>
<dbReference type="Pfam" id="PF10236">
    <property type="entry name" value="DAP3"/>
    <property type="match status" value="1"/>
</dbReference>
<proteinExistence type="inferred from homology"/>
<keyword evidence="6" id="KW-0687">Ribonucleoprotein</keyword>
<dbReference type="Proteomes" id="UP000774326">
    <property type="component" value="Unassembled WGS sequence"/>
</dbReference>
<evidence type="ECO:0000256" key="2">
    <source>
        <dbReference type="ARBA" id="ARBA00009863"/>
    </source>
</evidence>
<comment type="caution">
    <text evidence="8">The sequence shown here is derived from an EMBL/GenBank/DDBJ whole genome shotgun (WGS) entry which is preliminary data.</text>
</comment>
<evidence type="ECO:0000313" key="8">
    <source>
        <dbReference type="EMBL" id="KAH3685419.1"/>
    </source>
</evidence>
<accession>A0A9P8Q9L0</accession>
<dbReference type="PIRSF" id="PIRSF036996">
    <property type="entry name" value="RSM23"/>
    <property type="match status" value="1"/>
</dbReference>
<organism evidence="8 9">
    <name type="scientific">Wickerhamomyces pijperi</name>
    <name type="common">Yeast</name>
    <name type="synonym">Pichia pijperi</name>
    <dbReference type="NCBI Taxonomy" id="599730"/>
    <lineage>
        <taxon>Eukaryota</taxon>
        <taxon>Fungi</taxon>
        <taxon>Dikarya</taxon>
        <taxon>Ascomycota</taxon>
        <taxon>Saccharomycotina</taxon>
        <taxon>Saccharomycetes</taxon>
        <taxon>Phaffomycetales</taxon>
        <taxon>Wickerhamomycetaceae</taxon>
        <taxon>Wickerhamomyces</taxon>
    </lineage>
</organism>
<dbReference type="GO" id="GO:0005763">
    <property type="term" value="C:mitochondrial small ribosomal subunit"/>
    <property type="evidence" value="ECO:0007669"/>
    <property type="project" value="InterPro"/>
</dbReference>
<dbReference type="PANTHER" id="PTHR12810:SF0">
    <property type="entry name" value="SMALL RIBOSOMAL SUBUNIT PROTEIN MS29"/>
    <property type="match status" value="1"/>
</dbReference>
<dbReference type="Gene3D" id="3.40.50.300">
    <property type="entry name" value="P-loop containing nucleotide triphosphate hydrolases"/>
    <property type="match status" value="1"/>
</dbReference>
<dbReference type="OrthoDB" id="274828at2759"/>
<dbReference type="InterPro" id="IPR017082">
    <property type="entry name" value="Ribosomal_mS29_fun"/>
</dbReference>
<evidence type="ECO:0000313" key="9">
    <source>
        <dbReference type="Proteomes" id="UP000774326"/>
    </source>
</evidence>
<evidence type="ECO:0000256" key="1">
    <source>
        <dbReference type="ARBA" id="ARBA00004173"/>
    </source>
</evidence>
<keyword evidence="5" id="KW-0496">Mitochondrion</keyword>
<evidence type="ECO:0000256" key="5">
    <source>
        <dbReference type="ARBA" id="ARBA00023128"/>
    </source>
</evidence>
<reference evidence="8" key="1">
    <citation type="journal article" date="2021" name="Open Biol.">
        <title>Shared evolutionary footprints suggest mitochondrial oxidative damage underlies multiple complex I losses in fungi.</title>
        <authorList>
            <person name="Schikora-Tamarit M.A."/>
            <person name="Marcet-Houben M."/>
            <person name="Nosek J."/>
            <person name="Gabaldon T."/>
        </authorList>
    </citation>
    <scope>NUCLEOTIDE SEQUENCE</scope>
    <source>
        <strain evidence="8">CBS2887</strain>
    </source>
</reference>
<dbReference type="SUPFAM" id="SSF52540">
    <property type="entry name" value="P-loop containing nucleoside triphosphate hydrolases"/>
    <property type="match status" value="1"/>
</dbReference>
<keyword evidence="3" id="KW-0809">Transit peptide</keyword>
<gene>
    <name evidence="8" type="ORF">WICPIJ_003604</name>
</gene>
<evidence type="ECO:0000256" key="4">
    <source>
        <dbReference type="ARBA" id="ARBA00022980"/>
    </source>
</evidence>
<reference evidence="8" key="2">
    <citation type="submission" date="2021-01" db="EMBL/GenBank/DDBJ databases">
        <authorList>
            <person name="Schikora-Tamarit M.A."/>
        </authorList>
    </citation>
    <scope>NUCLEOTIDE SEQUENCE</scope>
    <source>
        <strain evidence="8">CBS2887</strain>
    </source>
</reference>
<keyword evidence="9" id="KW-1185">Reference proteome</keyword>
<dbReference type="EMBL" id="JAEUBG010002013">
    <property type="protein sequence ID" value="KAH3685419.1"/>
    <property type="molecule type" value="Genomic_DNA"/>
</dbReference>